<keyword evidence="1" id="KW-0238">DNA-binding</keyword>
<dbReference type="EMBL" id="JPVU01000248">
    <property type="protein sequence ID" value="KFN89761.1"/>
    <property type="molecule type" value="Genomic_DNA"/>
</dbReference>
<feature type="domain" description="HTH cro/C1-type" evidence="2">
    <location>
        <begin position="6"/>
        <end position="60"/>
    </location>
</feature>
<name>A0A091BVT5_9ENTE</name>
<dbReference type="Gene3D" id="1.10.260.40">
    <property type="entry name" value="lambda repressor-like DNA-binding domains"/>
    <property type="match status" value="1"/>
</dbReference>
<dbReference type="PANTHER" id="PTHR46558:SF11">
    <property type="entry name" value="HTH-TYPE TRANSCRIPTIONAL REGULATOR XRE"/>
    <property type="match status" value="1"/>
</dbReference>
<dbReference type="RefSeq" id="WP_028790612.1">
    <property type="nucleotide sequence ID" value="NZ_JPVU01000248.1"/>
</dbReference>
<gene>
    <name evidence="3" type="ORF">TMUPMC115_2278</name>
</gene>
<evidence type="ECO:0000256" key="1">
    <source>
        <dbReference type="ARBA" id="ARBA00023125"/>
    </source>
</evidence>
<dbReference type="Pfam" id="PF01381">
    <property type="entry name" value="HTH_3"/>
    <property type="match status" value="1"/>
</dbReference>
<evidence type="ECO:0000313" key="3">
    <source>
        <dbReference type="EMBL" id="KFN89761.1"/>
    </source>
</evidence>
<dbReference type="OrthoDB" id="9805856at2"/>
<comment type="caution">
    <text evidence="3">The sequence shown here is derived from an EMBL/GenBank/DDBJ whole genome shotgun (WGS) entry which is preliminary data.</text>
</comment>
<evidence type="ECO:0000259" key="2">
    <source>
        <dbReference type="PROSITE" id="PS50943"/>
    </source>
</evidence>
<dbReference type="PANTHER" id="PTHR46558">
    <property type="entry name" value="TRACRIPTIONAL REGULATORY PROTEIN-RELATED-RELATED"/>
    <property type="match status" value="1"/>
</dbReference>
<dbReference type="InterPro" id="IPR010982">
    <property type="entry name" value="Lambda_DNA-bd_dom_sf"/>
</dbReference>
<dbReference type="SMART" id="SM00530">
    <property type="entry name" value="HTH_XRE"/>
    <property type="match status" value="1"/>
</dbReference>
<dbReference type="SUPFAM" id="SSF47413">
    <property type="entry name" value="lambda repressor-like DNA-binding domains"/>
    <property type="match status" value="1"/>
</dbReference>
<dbReference type="PATRIC" id="fig|1302649.3.peg.2276"/>
<proteinExistence type="predicted"/>
<dbReference type="PROSITE" id="PS50943">
    <property type="entry name" value="HTH_CROC1"/>
    <property type="match status" value="1"/>
</dbReference>
<protein>
    <submittedName>
        <fullName evidence="3">Transcriptional regulator</fullName>
    </submittedName>
</protein>
<dbReference type="Proteomes" id="UP000029380">
    <property type="component" value="Unassembled WGS sequence"/>
</dbReference>
<organism evidence="3 4">
    <name type="scientific">Tetragenococcus muriaticus PMC-11-5</name>
    <dbReference type="NCBI Taxonomy" id="1302649"/>
    <lineage>
        <taxon>Bacteria</taxon>
        <taxon>Bacillati</taxon>
        <taxon>Bacillota</taxon>
        <taxon>Bacilli</taxon>
        <taxon>Lactobacillales</taxon>
        <taxon>Enterococcaceae</taxon>
        <taxon>Tetragenococcus</taxon>
    </lineage>
</organism>
<dbReference type="AlphaFoldDB" id="A0A091BVT5"/>
<dbReference type="CDD" id="cd00093">
    <property type="entry name" value="HTH_XRE"/>
    <property type="match status" value="1"/>
</dbReference>
<reference evidence="3 4" key="1">
    <citation type="submission" date="2014-08" db="EMBL/GenBank/DDBJ databases">
        <title>Genome sequence of Tetragenococcus muriaticus.</title>
        <authorList>
            <person name="Chuea-nongthon C."/>
            <person name="Rodtong S."/>
            <person name="Yongsawatdigul J."/>
            <person name="Steele J.L."/>
            <person name="Liu X.-y."/>
            <person name="Speers J."/>
            <person name="Glasner J.D."/>
            <person name="Neeno-Eckwall E.C."/>
        </authorList>
    </citation>
    <scope>NUCLEOTIDE SEQUENCE [LARGE SCALE GENOMIC DNA]</scope>
    <source>
        <strain evidence="3 4">PMC-11-5</strain>
    </source>
</reference>
<dbReference type="GO" id="GO:0003677">
    <property type="term" value="F:DNA binding"/>
    <property type="evidence" value="ECO:0007669"/>
    <property type="project" value="UniProtKB-KW"/>
</dbReference>
<evidence type="ECO:0000313" key="4">
    <source>
        <dbReference type="Proteomes" id="UP000029380"/>
    </source>
</evidence>
<dbReference type="InterPro" id="IPR001387">
    <property type="entry name" value="Cro/C1-type_HTH"/>
</dbReference>
<accession>A0A091BVT5</accession>
<sequence length="71" mass="8364">MSYKNIRSIREDNDITQRQVAELLNVSQNTYSQYETGKIEWTASTLIQLADYFDVSVDYLLGRTKNKKRNE</sequence>